<evidence type="ECO:0000313" key="3">
    <source>
        <dbReference type="Proteomes" id="UP000185904"/>
    </source>
</evidence>
<dbReference type="GeneID" id="34586977"/>
<organism evidence="2 3">
    <name type="scientific">Fonsecaea nubica</name>
    <dbReference type="NCBI Taxonomy" id="856822"/>
    <lineage>
        <taxon>Eukaryota</taxon>
        <taxon>Fungi</taxon>
        <taxon>Dikarya</taxon>
        <taxon>Ascomycota</taxon>
        <taxon>Pezizomycotina</taxon>
        <taxon>Eurotiomycetes</taxon>
        <taxon>Chaetothyriomycetidae</taxon>
        <taxon>Chaetothyriales</taxon>
        <taxon>Herpotrichiellaceae</taxon>
        <taxon>Fonsecaea</taxon>
    </lineage>
</organism>
<keyword evidence="3" id="KW-1185">Reference proteome</keyword>
<comment type="caution">
    <text evidence="2">The sequence shown here is derived from an EMBL/GenBank/DDBJ whole genome shotgun (WGS) entry which is preliminary data.</text>
</comment>
<dbReference type="RefSeq" id="XP_022502091.1">
    <property type="nucleotide sequence ID" value="XM_022641858.1"/>
</dbReference>
<name>A0A178D4R1_9EURO</name>
<protein>
    <submittedName>
        <fullName evidence="2">Uncharacterized protein</fullName>
    </submittedName>
</protein>
<dbReference type="AlphaFoldDB" id="A0A178D4R1"/>
<evidence type="ECO:0000256" key="1">
    <source>
        <dbReference type="SAM" id="MobiDB-lite"/>
    </source>
</evidence>
<evidence type="ECO:0000313" key="2">
    <source>
        <dbReference type="EMBL" id="OAL37079.1"/>
    </source>
</evidence>
<accession>A0A178D4R1</accession>
<sequence length="102" mass="11206">MLYAGYYNLTQAEKNSSATSSRRVSQESTASKSSKTSQRIKSTIKNALDQLRPTTETLTPAGIYSPVIQKGTLFGRKHAPAEFYKFTANNMAAFMYGVMAVP</sequence>
<proteinExistence type="predicted"/>
<gene>
    <name evidence="2" type="ORF">AYO20_03556</name>
</gene>
<feature type="region of interest" description="Disordered" evidence="1">
    <location>
        <begin position="15"/>
        <end position="40"/>
    </location>
</feature>
<dbReference type="EMBL" id="LVCJ01000017">
    <property type="protein sequence ID" value="OAL37079.1"/>
    <property type="molecule type" value="Genomic_DNA"/>
</dbReference>
<reference evidence="2 3" key="1">
    <citation type="submission" date="2016-03" db="EMBL/GenBank/DDBJ databases">
        <title>The draft genome sequence of Fonsecaea nubica causative agent of cutaneous subcutaneous infection in human host.</title>
        <authorList>
            <person name="Costa F."/>
            <person name="Sybren D.H."/>
            <person name="Raittz R.T."/>
            <person name="Weiss V.A."/>
            <person name="Leao A.C."/>
            <person name="Gomes R."/>
            <person name="De Souza E.M."/>
            <person name="Pedrosa F.O."/>
            <person name="Steffens M.B."/>
            <person name="Bombassaro A."/>
            <person name="Tadra-Sfeir M.Z."/>
            <person name="Moreno L.F."/>
            <person name="Najafzadeh M.J."/>
            <person name="Felipe M.S."/>
            <person name="Teixeira M."/>
            <person name="Sun J."/>
            <person name="Xi L."/>
            <person name="Castro M.A."/>
            <person name="Vicente V.A."/>
        </authorList>
    </citation>
    <scope>NUCLEOTIDE SEQUENCE [LARGE SCALE GENOMIC DNA]</scope>
    <source>
        <strain evidence="2 3">CBS 269.64</strain>
    </source>
</reference>
<dbReference type="Proteomes" id="UP000185904">
    <property type="component" value="Unassembled WGS sequence"/>
</dbReference>
<dbReference type="OrthoDB" id="4120230at2759"/>